<keyword evidence="3" id="KW-1185">Reference proteome</keyword>
<reference evidence="2 3" key="1">
    <citation type="submission" date="2022-04" db="EMBL/GenBank/DDBJ databases">
        <title>Chromosome-level reference genomes for two strains of Caenorhabditis briggsae: an improved platform for comparative genomics.</title>
        <authorList>
            <person name="Stevens L."/>
            <person name="Andersen E."/>
        </authorList>
    </citation>
    <scope>NUCLEOTIDE SEQUENCE [LARGE SCALE GENOMIC DNA]</scope>
    <source>
        <strain evidence="2">VX34</strain>
        <tissue evidence="2">Whole-organism</tissue>
    </source>
</reference>
<organism evidence="2 3">
    <name type="scientific">Caenorhabditis briggsae</name>
    <dbReference type="NCBI Taxonomy" id="6238"/>
    <lineage>
        <taxon>Eukaryota</taxon>
        <taxon>Metazoa</taxon>
        <taxon>Ecdysozoa</taxon>
        <taxon>Nematoda</taxon>
        <taxon>Chromadorea</taxon>
        <taxon>Rhabditida</taxon>
        <taxon>Rhabditina</taxon>
        <taxon>Rhabditomorpha</taxon>
        <taxon>Rhabditoidea</taxon>
        <taxon>Rhabditidae</taxon>
        <taxon>Peloderinae</taxon>
        <taxon>Caenorhabditis</taxon>
    </lineage>
</organism>
<name>A0AAE9FCW3_CAEBR</name>
<evidence type="ECO:0000313" key="2">
    <source>
        <dbReference type="EMBL" id="UMM40481.1"/>
    </source>
</evidence>
<dbReference type="Proteomes" id="UP000829354">
    <property type="component" value="Chromosome X"/>
</dbReference>
<accession>A0AAE9FCW3</accession>
<dbReference type="EMBL" id="CP092625">
    <property type="protein sequence ID" value="UMM40481.1"/>
    <property type="molecule type" value="Genomic_DNA"/>
</dbReference>
<evidence type="ECO:0000313" key="3">
    <source>
        <dbReference type="Proteomes" id="UP000829354"/>
    </source>
</evidence>
<feature type="compositionally biased region" description="Basic and acidic residues" evidence="1">
    <location>
        <begin position="41"/>
        <end position="59"/>
    </location>
</feature>
<feature type="region of interest" description="Disordered" evidence="1">
    <location>
        <begin position="39"/>
        <end position="69"/>
    </location>
</feature>
<dbReference type="AlphaFoldDB" id="A0AAE9FCW3"/>
<sequence>MKDNRRIWSEVLKALNAMEKDNGVEVLVPFMRSNGSSIEVMKNEGIDPEKRISDRQAKDENEEDLDRHRFGKKKLEKKVLLKSG</sequence>
<proteinExistence type="predicted"/>
<gene>
    <name evidence="2" type="ORF">L5515_017097</name>
</gene>
<evidence type="ECO:0000256" key="1">
    <source>
        <dbReference type="SAM" id="MobiDB-lite"/>
    </source>
</evidence>
<protein>
    <submittedName>
        <fullName evidence="2">Uncharacterized protein</fullName>
    </submittedName>
</protein>